<evidence type="ECO:0000313" key="1">
    <source>
        <dbReference type="EMBL" id="EYB93560.1"/>
    </source>
</evidence>
<evidence type="ECO:0000313" key="2">
    <source>
        <dbReference type="Proteomes" id="UP000024635"/>
    </source>
</evidence>
<reference evidence="2" key="1">
    <citation type="journal article" date="2015" name="Nat. Genet.">
        <title>The genome and transcriptome of the zoonotic hookworm Ancylostoma ceylanicum identify infection-specific gene families.</title>
        <authorList>
            <person name="Schwarz E.M."/>
            <person name="Hu Y."/>
            <person name="Antoshechkin I."/>
            <person name="Miller M.M."/>
            <person name="Sternberg P.W."/>
            <person name="Aroian R.V."/>
        </authorList>
    </citation>
    <scope>NUCLEOTIDE SEQUENCE</scope>
    <source>
        <strain evidence="2">HY135</strain>
    </source>
</reference>
<sequence length="168" mass="18546">MFLVMLQRVVVVVQRVGSRSLLPVITVADELLQLLSFCLSDLTSIFTRRPAMPKDISPILDIPKWSLPTRGSRSPVTVPINPLSAKSTLVLSKKEWMGKEGGTIAYPAVQELLRVHFLSHRHLGTIYKLLFVAMNDTLASKLVQPSGSISRRSIVGEVPLTVIIAVTY</sequence>
<keyword evidence="2" id="KW-1185">Reference proteome</keyword>
<organism evidence="1 2">
    <name type="scientific">Ancylostoma ceylanicum</name>
    <dbReference type="NCBI Taxonomy" id="53326"/>
    <lineage>
        <taxon>Eukaryota</taxon>
        <taxon>Metazoa</taxon>
        <taxon>Ecdysozoa</taxon>
        <taxon>Nematoda</taxon>
        <taxon>Chromadorea</taxon>
        <taxon>Rhabditida</taxon>
        <taxon>Rhabditina</taxon>
        <taxon>Rhabditomorpha</taxon>
        <taxon>Strongyloidea</taxon>
        <taxon>Ancylostomatidae</taxon>
        <taxon>Ancylostomatinae</taxon>
        <taxon>Ancylostoma</taxon>
    </lineage>
</organism>
<dbReference type="EMBL" id="JARK01001516">
    <property type="protein sequence ID" value="EYB93560.1"/>
    <property type="molecule type" value="Genomic_DNA"/>
</dbReference>
<dbReference type="AlphaFoldDB" id="A0A016SSS0"/>
<protein>
    <submittedName>
        <fullName evidence="1">Uncharacterized protein</fullName>
    </submittedName>
</protein>
<accession>A0A016SSS0</accession>
<name>A0A016SSS0_9BILA</name>
<dbReference type="Proteomes" id="UP000024635">
    <property type="component" value="Unassembled WGS sequence"/>
</dbReference>
<dbReference type="OrthoDB" id="27031at2759"/>
<comment type="caution">
    <text evidence="1">The sequence shown here is derived from an EMBL/GenBank/DDBJ whole genome shotgun (WGS) entry which is preliminary data.</text>
</comment>
<gene>
    <name evidence="1" type="primary">Acey_s0180.g758</name>
    <name evidence="1" type="ORF">Y032_0180g758</name>
</gene>
<proteinExistence type="predicted"/>